<name>A0ACC0KIH3_CHOFU</name>
<protein>
    <submittedName>
        <fullName evidence="1">Uncharacterized protein</fullName>
    </submittedName>
</protein>
<comment type="caution">
    <text evidence="1">The sequence shown here is derived from an EMBL/GenBank/DDBJ whole genome shotgun (WGS) entry which is preliminary data.</text>
</comment>
<reference evidence="1 2" key="1">
    <citation type="journal article" date="2022" name="Genome Biol. Evol.">
        <title>The Spruce Budworm Genome: Reconstructing the Evolutionary History of Antifreeze Proteins.</title>
        <authorList>
            <person name="Beliveau C."/>
            <person name="Gagne P."/>
            <person name="Picq S."/>
            <person name="Vernygora O."/>
            <person name="Keeling C.I."/>
            <person name="Pinkney K."/>
            <person name="Doucet D."/>
            <person name="Wen F."/>
            <person name="Johnston J.S."/>
            <person name="Maaroufi H."/>
            <person name="Boyle B."/>
            <person name="Laroche J."/>
            <person name="Dewar K."/>
            <person name="Juretic N."/>
            <person name="Blackburn G."/>
            <person name="Nisole A."/>
            <person name="Brunet B."/>
            <person name="Brandao M."/>
            <person name="Lumley L."/>
            <person name="Duan J."/>
            <person name="Quan G."/>
            <person name="Lucarotti C.J."/>
            <person name="Roe A.D."/>
            <person name="Sperling F.A.H."/>
            <person name="Levesque R.C."/>
            <person name="Cusson M."/>
        </authorList>
    </citation>
    <scope>NUCLEOTIDE SEQUENCE [LARGE SCALE GENOMIC DNA]</scope>
    <source>
        <strain evidence="1">Glfc:IPQL:Cfum</strain>
    </source>
</reference>
<gene>
    <name evidence="1" type="ORF">MSG28_004080</name>
</gene>
<evidence type="ECO:0000313" key="2">
    <source>
        <dbReference type="Proteomes" id="UP001064048"/>
    </source>
</evidence>
<evidence type="ECO:0000313" key="1">
    <source>
        <dbReference type="EMBL" id="KAI8435871.1"/>
    </source>
</evidence>
<organism evidence="1 2">
    <name type="scientific">Choristoneura fumiferana</name>
    <name type="common">Spruce budworm moth</name>
    <name type="synonym">Archips fumiferana</name>
    <dbReference type="NCBI Taxonomy" id="7141"/>
    <lineage>
        <taxon>Eukaryota</taxon>
        <taxon>Metazoa</taxon>
        <taxon>Ecdysozoa</taxon>
        <taxon>Arthropoda</taxon>
        <taxon>Hexapoda</taxon>
        <taxon>Insecta</taxon>
        <taxon>Pterygota</taxon>
        <taxon>Neoptera</taxon>
        <taxon>Endopterygota</taxon>
        <taxon>Lepidoptera</taxon>
        <taxon>Glossata</taxon>
        <taxon>Ditrysia</taxon>
        <taxon>Tortricoidea</taxon>
        <taxon>Tortricidae</taxon>
        <taxon>Tortricinae</taxon>
        <taxon>Choristoneura</taxon>
    </lineage>
</organism>
<keyword evidence="2" id="KW-1185">Reference proteome</keyword>
<dbReference type="Proteomes" id="UP001064048">
    <property type="component" value="Chromosome 6"/>
</dbReference>
<accession>A0ACC0KIH3</accession>
<proteinExistence type="predicted"/>
<sequence>MWTFLAKNKNDIIYLSLLLFSVVIGPYYRSINSIRAKKLAGTIFGLLLVVIVSGYNAAHPILSASLGILAIKLVSVKYCHVVTFFLMFGYLFFFRLADKFGFPLSSGQTNLIEMIIVLRVVGVAFEVNGSWLAVGKSKKSKEDKVEIKKETDKDDEFLELINPSLEDLFHYSFNYIGLLTGPYYRYRTFDDYFHLPFSKYADCFGSTINTLKMVPLYITLYLALSHIWPLEYILTEEHNNRNFLYRMMYPWVLFAAFRQRIYSGMTLAESVCTSSGLGAYPVEGKNRTGHGPTIGYLKLKQMSEEEAKQKQYDFKTMESMDVWGCESVVTLRDSMKVWNKAVQYWVAMVVYKRFPVKILKIHAALFVSVIWHGFHAGYFFCIYACPFYLIAEDIYYKLYYKEATGLKKKIIGFVMWFLRSHSESYQGAAFLLLTFDRIWIYYSSVYHYWYGIWLAFLILGIVLNKFHKARKPKKADGKIENKQSEMKQ</sequence>
<dbReference type="EMBL" id="CM046106">
    <property type="protein sequence ID" value="KAI8435871.1"/>
    <property type="molecule type" value="Genomic_DNA"/>
</dbReference>